<proteinExistence type="predicted"/>
<dbReference type="PANTHER" id="PTHR33332">
    <property type="entry name" value="REVERSE TRANSCRIPTASE DOMAIN-CONTAINING PROTEIN"/>
    <property type="match status" value="1"/>
</dbReference>
<dbReference type="EMBL" id="BAAFJT010000040">
    <property type="protein sequence ID" value="GAB0204101.1"/>
    <property type="molecule type" value="Genomic_DNA"/>
</dbReference>
<evidence type="ECO:0008006" key="3">
    <source>
        <dbReference type="Google" id="ProtNLM"/>
    </source>
</evidence>
<evidence type="ECO:0000313" key="2">
    <source>
        <dbReference type="Proteomes" id="UP001623348"/>
    </source>
</evidence>
<sequence>MLRVEADQKLTVERKKNLLAYIIEPRKPLLDTYNRSQEQPKVPVQVRVDLLGSTVAEKDLGVLVDNKLSTSQQCALVAKKANGILGCIKKSMASRSKEVILPLYSALVRPHLDCCVQFWAPQLKKDRELLERVQWRATKMIRGLEHLLYEERLRELGLFSLQKRRLRGDLINTYKYLKGGCVQEGARLFSAVPSDRTRGNRHKLEHRKFHLNMRKNFFTVRVTEHWNRLPREVVESPSLEILKTHLDVILCNLL</sequence>
<dbReference type="AlphaFoldDB" id="A0ABC9Y2D6"/>
<evidence type="ECO:0000313" key="1">
    <source>
        <dbReference type="EMBL" id="GAB0204101.1"/>
    </source>
</evidence>
<organism evidence="1 2">
    <name type="scientific">Grus japonensis</name>
    <name type="common">Japanese crane</name>
    <name type="synonym">Red-crowned crane</name>
    <dbReference type="NCBI Taxonomy" id="30415"/>
    <lineage>
        <taxon>Eukaryota</taxon>
        <taxon>Metazoa</taxon>
        <taxon>Chordata</taxon>
        <taxon>Craniata</taxon>
        <taxon>Vertebrata</taxon>
        <taxon>Euteleostomi</taxon>
        <taxon>Archelosauria</taxon>
        <taxon>Archosauria</taxon>
        <taxon>Dinosauria</taxon>
        <taxon>Saurischia</taxon>
        <taxon>Theropoda</taxon>
        <taxon>Coelurosauria</taxon>
        <taxon>Aves</taxon>
        <taxon>Neognathae</taxon>
        <taxon>Neoaves</taxon>
        <taxon>Gruiformes</taxon>
        <taxon>Gruidae</taxon>
        <taxon>Grus</taxon>
    </lineage>
</organism>
<dbReference type="Proteomes" id="UP001623348">
    <property type="component" value="Unassembled WGS sequence"/>
</dbReference>
<gene>
    <name evidence="1" type="ORF">GRJ2_002875700</name>
</gene>
<comment type="caution">
    <text evidence="1">The sequence shown here is derived from an EMBL/GenBank/DDBJ whole genome shotgun (WGS) entry which is preliminary data.</text>
</comment>
<keyword evidence="2" id="KW-1185">Reference proteome</keyword>
<reference evidence="1 2" key="1">
    <citation type="submission" date="2024-06" db="EMBL/GenBank/DDBJ databases">
        <title>The draft genome of Grus japonensis, version 3.</title>
        <authorList>
            <person name="Nabeshima K."/>
            <person name="Suzuki S."/>
            <person name="Onuma M."/>
        </authorList>
    </citation>
    <scope>NUCLEOTIDE SEQUENCE [LARGE SCALE GENOMIC DNA]</scope>
    <source>
        <strain evidence="1 2">451A</strain>
    </source>
</reference>
<accession>A0ABC9Y2D6</accession>
<name>A0ABC9Y2D6_GRUJA</name>
<protein>
    <recommendedName>
        <fullName evidence="3">Reverse transcriptase</fullName>
    </recommendedName>
</protein>
<dbReference type="PRINTS" id="PR01345">
    <property type="entry name" value="CERVTRCPTASE"/>
</dbReference>